<evidence type="ECO:0000313" key="2">
    <source>
        <dbReference type="Proteomes" id="UP000054630"/>
    </source>
</evidence>
<dbReference type="EMBL" id="JYDL01000008">
    <property type="protein sequence ID" value="KRX26220.1"/>
    <property type="molecule type" value="Genomic_DNA"/>
</dbReference>
<gene>
    <name evidence="1" type="ORF">T07_13232</name>
</gene>
<reference evidence="1 2" key="1">
    <citation type="submission" date="2015-01" db="EMBL/GenBank/DDBJ databases">
        <title>Evolution of Trichinella species and genotypes.</title>
        <authorList>
            <person name="Korhonen P.K."/>
            <person name="Edoardo P."/>
            <person name="Giuseppe L.R."/>
            <person name="Gasser R.B."/>
        </authorList>
    </citation>
    <scope>NUCLEOTIDE SEQUENCE [LARGE SCALE GENOMIC DNA]</scope>
    <source>
        <strain evidence="1">ISS37</strain>
    </source>
</reference>
<dbReference type="OrthoDB" id="5919832at2759"/>
<comment type="caution">
    <text evidence="1">The sequence shown here is derived from an EMBL/GenBank/DDBJ whole genome shotgun (WGS) entry which is preliminary data.</text>
</comment>
<evidence type="ECO:0000313" key="1">
    <source>
        <dbReference type="EMBL" id="KRX26220.1"/>
    </source>
</evidence>
<name>A0A0V0SHP3_9BILA</name>
<dbReference type="AlphaFoldDB" id="A0A0V0SHP3"/>
<protein>
    <submittedName>
        <fullName evidence="1">Uncharacterized protein</fullName>
    </submittedName>
</protein>
<dbReference type="Proteomes" id="UP000054630">
    <property type="component" value="Unassembled WGS sequence"/>
</dbReference>
<accession>A0A0V0SHP3</accession>
<organism evidence="1 2">
    <name type="scientific">Trichinella nelsoni</name>
    <dbReference type="NCBI Taxonomy" id="6336"/>
    <lineage>
        <taxon>Eukaryota</taxon>
        <taxon>Metazoa</taxon>
        <taxon>Ecdysozoa</taxon>
        <taxon>Nematoda</taxon>
        <taxon>Enoplea</taxon>
        <taxon>Dorylaimia</taxon>
        <taxon>Trichinellida</taxon>
        <taxon>Trichinellidae</taxon>
        <taxon>Trichinella</taxon>
    </lineage>
</organism>
<proteinExistence type="predicted"/>
<keyword evidence="2" id="KW-1185">Reference proteome</keyword>
<sequence length="114" mass="12044">MDRMVGYCPGQLGSCEMAVGRLLAPTPYGGSSNQCKSGNSALPDISGPVDKSGASVWNRGTGAAHLSLAKSLCCGVEHHKRKQPCTESANPLHTCTLGSKNRIHLFGGFEFYEC</sequence>